<gene>
    <name evidence="1" type="ORF">AW09_001202</name>
</gene>
<accession>A0A080M8U0</accession>
<proteinExistence type="predicted"/>
<evidence type="ECO:0000313" key="1">
    <source>
        <dbReference type="EMBL" id="KFB73539.1"/>
    </source>
</evidence>
<protein>
    <submittedName>
        <fullName evidence="1">Uncharacterized protein</fullName>
    </submittedName>
</protein>
<sequence length="207" mass="23831">MIHLWCLGTDLPEIEDDCAASELQAIGQIIEVTQEIPRLLGGVRHHKAVALRTFQVKPEQRRQIVVLDRAIGPINRFAMRIKVVRQDLLGLRNLLGNRRFELLIGCHVAKLRVAFHFHQSAGDHSAIWIKVEQRQVGATEADLIAKFHRVLAQSTVQLQMRIQRDNNLVQENALMFKEQARQRQAHRLCALRRRRKQLQCEAPGKRA</sequence>
<organism evidence="1 2">
    <name type="scientific">Candidatus Accumulibacter phosphatis</name>
    <dbReference type="NCBI Taxonomy" id="327160"/>
    <lineage>
        <taxon>Bacteria</taxon>
        <taxon>Pseudomonadati</taxon>
        <taxon>Pseudomonadota</taxon>
        <taxon>Betaproteobacteria</taxon>
        <taxon>Candidatus Accumulibacter</taxon>
    </lineage>
</organism>
<dbReference type="Proteomes" id="UP000020077">
    <property type="component" value="Unassembled WGS sequence"/>
</dbReference>
<dbReference type="EMBL" id="JDVG02000204">
    <property type="protein sequence ID" value="KFB73539.1"/>
    <property type="molecule type" value="Genomic_DNA"/>
</dbReference>
<reference evidence="1 2" key="1">
    <citation type="submission" date="2014-02" db="EMBL/GenBank/DDBJ databases">
        <title>Expanding our view of genomic diversity in Candidatus Accumulibacter clades.</title>
        <authorList>
            <person name="Skennerton C.T."/>
            <person name="Barr J.J."/>
            <person name="Slater F.R."/>
            <person name="Bond P.L."/>
            <person name="Tyson G.W."/>
        </authorList>
    </citation>
    <scope>NUCLEOTIDE SEQUENCE [LARGE SCALE GENOMIC DNA]</scope>
    <source>
        <strain evidence="2">BA-91</strain>
    </source>
</reference>
<name>A0A080M8U0_9PROT</name>
<dbReference type="AlphaFoldDB" id="A0A080M8U0"/>
<evidence type="ECO:0000313" key="2">
    <source>
        <dbReference type="Proteomes" id="UP000020077"/>
    </source>
</evidence>
<comment type="caution">
    <text evidence="1">The sequence shown here is derived from an EMBL/GenBank/DDBJ whole genome shotgun (WGS) entry which is preliminary data.</text>
</comment>